<keyword evidence="14" id="KW-1185">Reference proteome</keyword>
<keyword evidence="4" id="KW-0410">Iron transport</keyword>
<dbReference type="InterPro" id="IPR036942">
    <property type="entry name" value="Beta-barrel_TonB_sf"/>
</dbReference>
<evidence type="ECO:0000256" key="9">
    <source>
        <dbReference type="ARBA" id="ARBA00023237"/>
    </source>
</evidence>
<dbReference type="SMART" id="SM00965">
    <property type="entry name" value="STN"/>
    <property type="match status" value="1"/>
</dbReference>
<dbReference type="AlphaFoldDB" id="A0A562TQI5"/>
<dbReference type="SUPFAM" id="SSF56935">
    <property type="entry name" value="Porins"/>
    <property type="match status" value="1"/>
</dbReference>
<reference evidence="13 14" key="1">
    <citation type="submission" date="2019-07" db="EMBL/GenBank/DDBJ databases">
        <title>Genomic Encyclopedia of Archaeal and Bacterial Type Strains, Phase II (KMG-II): from individual species to whole genera.</title>
        <authorList>
            <person name="Goeker M."/>
        </authorList>
    </citation>
    <scope>NUCLEOTIDE SEQUENCE [LARGE SCALE GENOMIC DNA]</scope>
    <source>
        <strain evidence="13 14">ATCC BAA-1854</strain>
    </source>
</reference>
<gene>
    <name evidence="13" type="ORF">JN11_04126</name>
</gene>
<dbReference type="GO" id="GO:0006826">
    <property type="term" value="P:iron ion transport"/>
    <property type="evidence" value="ECO:0007669"/>
    <property type="project" value="UniProtKB-KW"/>
</dbReference>
<comment type="caution">
    <text evidence="13">The sequence shown here is derived from an EMBL/GenBank/DDBJ whole genome shotgun (WGS) entry which is preliminary data.</text>
</comment>
<evidence type="ECO:0000256" key="5">
    <source>
        <dbReference type="ARBA" id="ARBA00022692"/>
    </source>
</evidence>
<dbReference type="Gene3D" id="2.60.40.1120">
    <property type="entry name" value="Carboxypeptidase-like, regulatory domain"/>
    <property type="match status" value="1"/>
</dbReference>
<dbReference type="GO" id="GO:0009279">
    <property type="term" value="C:cell outer membrane"/>
    <property type="evidence" value="ECO:0007669"/>
    <property type="project" value="UniProtKB-SubCell"/>
</dbReference>
<keyword evidence="7 11" id="KW-0798">TonB box</keyword>
<evidence type="ECO:0000313" key="13">
    <source>
        <dbReference type="EMBL" id="TWI95851.1"/>
    </source>
</evidence>
<dbReference type="Gene3D" id="2.40.170.20">
    <property type="entry name" value="TonB-dependent receptor, beta-barrel domain"/>
    <property type="match status" value="1"/>
</dbReference>
<dbReference type="Pfam" id="PF07715">
    <property type="entry name" value="Plug"/>
    <property type="match status" value="1"/>
</dbReference>
<evidence type="ECO:0000256" key="1">
    <source>
        <dbReference type="ARBA" id="ARBA00004571"/>
    </source>
</evidence>
<keyword evidence="8 10" id="KW-0472">Membrane</keyword>
<keyword evidence="4" id="KW-0406">Ion transport</keyword>
<dbReference type="Proteomes" id="UP000317010">
    <property type="component" value="Unassembled WGS sequence"/>
</dbReference>
<evidence type="ECO:0000256" key="11">
    <source>
        <dbReference type="RuleBase" id="RU003357"/>
    </source>
</evidence>
<dbReference type="InterPro" id="IPR012910">
    <property type="entry name" value="Plug_dom"/>
</dbReference>
<dbReference type="NCBIfam" id="TIGR04057">
    <property type="entry name" value="SusC_RagA_signa"/>
    <property type="match status" value="1"/>
</dbReference>
<dbReference type="NCBIfam" id="TIGR04056">
    <property type="entry name" value="OMP_RagA_SusC"/>
    <property type="match status" value="1"/>
</dbReference>
<feature type="domain" description="Secretin/TonB short N-terminal" evidence="12">
    <location>
        <begin position="68"/>
        <end position="118"/>
    </location>
</feature>
<evidence type="ECO:0000256" key="4">
    <source>
        <dbReference type="ARBA" id="ARBA00022496"/>
    </source>
</evidence>
<proteinExistence type="inferred from homology"/>
<evidence type="ECO:0000256" key="7">
    <source>
        <dbReference type="ARBA" id="ARBA00023077"/>
    </source>
</evidence>
<dbReference type="Pfam" id="PF13715">
    <property type="entry name" value="CarbopepD_reg_2"/>
    <property type="match status" value="1"/>
</dbReference>
<evidence type="ECO:0000256" key="3">
    <source>
        <dbReference type="ARBA" id="ARBA00022452"/>
    </source>
</evidence>
<sequence>MTLNVILKAINKPWLPQKTLLVMKLTTFILLITFLQCSAKVFSQKININETNAPLKKVLSLINQQSGYVFFYESKDIKNKTITISIKDASINETLNKCLKDEQLNYVIIQNTIFINKQENKTSIPAVSPVQAVVLNVTGLVLDEKNLPLPGVTVKLKGSNVGVVTDTQGQFKIDVPNANAVLVFSFVGYATQEEAVVSDKPLTIHMKLDDSKLNEVVVIGYGTIKKSDLTGAVASVQAKDLVTAGSSSVDKALQGKLAGVDVESAGGAPGSGMSILVRGVGTINNTTPLYVVDGMYVSSISNIAPGDIASISVLKDASAAAIYGTRAANGVVLVTTKSGAGNQTSISFDSYYGVQSIQKKLNVLNAQQWGQVDNAMHDNAGVARLPLANRPDSLGPSTNWQNAIYRNAPIQNYELNISGGGKGTTYSVSGGYLNQQGIVDQTGYNRYNLRFKSETKLGILKFGESVILSQENWQNMPGSWGGQGGNPVGAAAKSIPAFQIYDPTAVGGYAGPTGSVINVENPVAQLYLEKSTTRTNSALLNAYGQVDIAKGFYYKINIGYTDYLTHDFDYKPRYQVGSFFSNATNNINTDDNKDDNTLLIENTLNFDRQFGKSHIQALVGYTYQNENYQYNNETAAGLPDGIYQADAATGVTQAFGNASQASLVSQLGRVVYSYDDRYLFTGSVRRDGSSRFGPANRYGVFPSVAAGWNISNEKFFTNSKLASVISLLKLRGSFGILGNQEFGNYQYGAAIASNVNYVTGTGQTLWSGSTQQAYADPDIKWETSKTSDVGAELGFFNNALNLTADYYHKVTSDMLVQVPIPGSAGSTSSPYVNAGSISNNGLELSLSYHGVAHDFSYNVFGTFATNQNKVLSLGSGSEQIIGGYPDLHGEGTTTTQVGGPVGAFYLIKTAGIFQTQAQINAYRDKNGQLIQPNAAPGDIKFVDYNGDGQISDADKQYVGSPNPKFTYGFGYNARYKNFDMSVYFQGTYGNMIYNGFRMDLEGMNVDYNMSTTTLNAWTPTNTNTTMPRAVYGDPNGNDRVSDRFLESGSYLRCKSLQFGYNFKMQAIQSIGIKSLRAYISFDNLFTITNYTGLNPDLGVIAGQNIFSRGVDYSYTAYPLARVSTIGLQLSL</sequence>
<evidence type="ECO:0000256" key="6">
    <source>
        <dbReference type="ARBA" id="ARBA00023004"/>
    </source>
</evidence>
<dbReference type="InterPro" id="IPR039426">
    <property type="entry name" value="TonB-dep_rcpt-like"/>
</dbReference>
<dbReference type="Gene3D" id="2.170.130.10">
    <property type="entry name" value="TonB-dependent receptor, plug domain"/>
    <property type="match status" value="1"/>
</dbReference>
<dbReference type="InterPro" id="IPR023996">
    <property type="entry name" value="TonB-dep_OMP_SusC/RagA"/>
</dbReference>
<dbReference type="SUPFAM" id="SSF49464">
    <property type="entry name" value="Carboxypeptidase regulatory domain-like"/>
    <property type="match status" value="1"/>
</dbReference>
<evidence type="ECO:0000256" key="2">
    <source>
        <dbReference type="ARBA" id="ARBA00022448"/>
    </source>
</evidence>
<evidence type="ECO:0000256" key="8">
    <source>
        <dbReference type="ARBA" id="ARBA00023136"/>
    </source>
</evidence>
<protein>
    <submittedName>
        <fullName evidence="13">TonB-linked SusC/RagA family outer membrane protein</fullName>
    </submittedName>
</protein>
<keyword evidence="5 10" id="KW-0812">Transmembrane</keyword>
<dbReference type="EMBL" id="VLLI01000014">
    <property type="protein sequence ID" value="TWI95851.1"/>
    <property type="molecule type" value="Genomic_DNA"/>
</dbReference>
<keyword evidence="6" id="KW-0408">Iron</keyword>
<dbReference type="Pfam" id="PF00593">
    <property type="entry name" value="TonB_dep_Rec_b-barrel"/>
    <property type="match status" value="1"/>
</dbReference>
<evidence type="ECO:0000256" key="10">
    <source>
        <dbReference type="PROSITE-ProRule" id="PRU01360"/>
    </source>
</evidence>
<dbReference type="InterPro" id="IPR023997">
    <property type="entry name" value="TonB-dep_OMP_SusC/RagA_CS"/>
</dbReference>
<comment type="subcellular location">
    <subcellularLocation>
        <location evidence="1 10">Cell outer membrane</location>
        <topology evidence="1 10">Multi-pass membrane protein</topology>
    </subcellularLocation>
</comment>
<evidence type="ECO:0000259" key="12">
    <source>
        <dbReference type="SMART" id="SM00965"/>
    </source>
</evidence>
<dbReference type="InterPro" id="IPR008969">
    <property type="entry name" value="CarboxyPept-like_regulatory"/>
</dbReference>
<keyword evidence="2 10" id="KW-0813">Transport</keyword>
<dbReference type="PROSITE" id="PS52016">
    <property type="entry name" value="TONB_DEPENDENT_REC_3"/>
    <property type="match status" value="1"/>
</dbReference>
<dbReference type="Pfam" id="PF07660">
    <property type="entry name" value="STN"/>
    <property type="match status" value="1"/>
</dbReference>
<organism evidence="13 14">
    <name type="scientific">Mucilaginibacter frigoritolerans</name>
    <dbReference type="NCBI Taxonomy" id="652788"/>
    <lineage>
        <taxon>Bacteria</taxon>
        <taxon>Pseudomonadati</taxon>
        <taxon>Bacteroidota</taxon>
        <taxon>Sphingobacteriia</taxon>
        <taxon>Sphingobacteriales</taxon>
        <taxon>Sphingobacteriaceae</taxon>
        <taxon>Mucilaginibacter</taxon>
    </lineage>
</organism>
<comment type="similarity">
    <text evidence="10 11">Belongs to the TonB-dependent receptor family.</text>
</comment>
<name>A0A562TQI5_9SPHI</name>
<dbReference type="InterPro" id="IPR011662">
    <property type="entry name" value="Secretin/TonB_short_N"/>
</dbReference>
<keyword evidence="3 10" id="KW-1134">Transmembrane beta strand</keyword>
<dbReference type="OrthoDB" id="9768177at2"/>
<keyword evidence="9 10" id="KW-0998">Cell outer membrane</keyword>
<accession>A0A562TQI5</accession>
<dbReference type="InterPro" id="IPR000531">
    <property type="entry name" value="Beta-barrel_TonB"/>
</dbReference>
<evidence type="ECO:0000313" key="14">
    <source>
        <dbReference type="Proteomes" id="UP000317010"/>
    </source>
</evidence>
<dbReference type="InterPro" id="IPR037066">
    <property type="entry name" value="Plug_dom_sf"/>
</dbReference>